<dbReference type="EMBL" id="QXWZ01000031">
    <property type="protein sequence ID" value="NBI80061.1"/>
    <property type="molecule type" value="Genomic_DNA"/>
</dbReference>
<protein>
    <submittedName>
        <fullName evidence="1">XRE family transcriptional regulator</fullName>
    </submittedName>
</protein>
<dbReference type="OrthoDB" id="2064916at2"/>
<evidence type="ECO:0000313" key="2">
    <source>
        <dbReference type="Proteomes" id="UP000446348"/>
    </source>
</evidence>
<dbReference type="Proteomes" id="UP000446348">
    <property type="component" value="Unassembled WGS sequence"/>
</dbReference>
<reference evidence="1 2" key="1">
    <citation type="submission" date="2018-08" db="EMBL/GenBank/DDBJ databases">
        <title>Murine metabolic-syndrome-specific gut microbial biobank.</title>
        <authorList>
            <person name="Liu C."/>
        </authorList>
    </citation>
    <scope>NUCLEOTIDE SEQUENCE [LARGE SCALE GENOMIC DNA]</scope>
    <source>
        <strain evidence="1 2">X69</strain>
    </source>
</reference>
<dbReference type="InterPro" id="IPR010982">
    <property type="entry name" value="Lambda_DNA-bd_dom_sf"/>
</dbReference>
<name>A0A845RMQ3_9FIRM</name>
<dbReference type="InterPro" id="IPR001387">
    <property type="entry name" value="Cro/C1-type_HTH"/>
</dbReference>
<accession>A0A845RMQ3</accession>
<dbReference type="CDD" id="cd00093">
    <property type="entry name" value="HTH_XRE"/>
    <property type="match status" value="1"/>
</dbReference>
<dbReference type="Gene3D" id="1.10.260.40">
    <property type="entry name" value="lambda repressor-like DNA-binding domains"/>
    <property type="match status" value="1"/>
</dbReference>
<dbReference type="AlphaFoldDB" id="A0A845RMQ3"/>
<organism evidence="1 2">
    <name type="scientific">Anaerotruncus colihominis</name>
    <dbReference type="NCBI Taxonomy" id="169435"/>
    <lineage>
        <taxon>Bacteria</taxon>
        <taxon>Bacillati</taxon>
        <taxon>Bacillota</taxon>
        <taxon>Clostridia</taxon>
        <taxon>Eubacteriales</taxon>
        <taxon>Oscillospiraceae</taxon>
        <taxon>Anaerotruncus</taxon>
    </lineage>
</organism>
<dbReference type="GO" id="GO:0003677">
    <property type="term" value="F:DNA binding"/>
    <property type="evidence" value="ECO:0007669"/>
    <property type="project" value="InterPro"/>
</dbReference>
<comment type="caution">
    <text evidence="1">The sequence shown here is derived from an EMBL/GenBank/DDBJ whole genome shotgun (WGS) entry which is preliminary data.</text>
</comment>
<sequence length="70" mass="7845">MINVNELNACFARKNLSKSECARICGVSPKTFYNWIEKRAMPTDKAEILISALGIQNPTPIFFDGKLPTK</sequence>
<gene>
    <name evidence="1" type="ORF">D3Z39_14545</name>
</gene>
<dbReference type="RefSeq" id="WP_160210767.1">
    <property type="nucleotide sequence ID" value="NZ_QXWZ01000031.1"/>
</dbReference>
<evidence type="ECO:0000313" key="1">
    <source>
        <dbReference type="EMBL" id="NBI80061.1"/>
    </source>
</evidence>
<proteinExistence type="predicted"/>